<dbReference type="Pfam" id="PF01161">
    <property type="entry name" value="PBP"/>
    <property type="match status" value="1"/>
</dbReference>
<keyword evidence="7" id="KW-1185">Reference proteome</keyword>
<organism evidence="6 7">
    <name type="scientific">Hyaloscypha variabilis (strain UAMH 11265 / GT02V1 / F)</name>
    <name type="common">Meliniomyces variabilis</name>
    <dbReference type="NCBI Taxonomy" id="1149755"/>
    <lineage>
        <taxon>Eukaryota</taxon>
        <taxon>Fungi</taxon>
        <taxon>Dikarya</taxon>
        <taxon>Ascomycota</taxon>
        <taxon>Pezizomycotina</taxon>
        <taxon>Leotiomycetes</taxon>
        <taxon>Helotiales</taxon>
        <taxon>Hyaloscyphaceae</taxon>
        <taxon>Hyaloscypha</taxon>
        <taxon>Hyaloscypha variabilis</taxon>
    </lineage>
</organism>
<proteinExistence type="inferred from homology"/>
<evidence type="ECO:0000256" key="1">
    <source>
        <dbReference type="ARBA" id="ARBA00004173"/>
    </source>
</evidence>
<dbReference type="InterPro" id="IPR035810">
    <property type="entry name" value="PEBP_euk"/>
</dbReference>
<dbReference type="InterPro" id="IPR036610">
    <property type="entry name" value="PEBP-like_sf"/>
</dbReference>
<dbReference type="CDD" id="cd00866">
    <property type="entry name" value="PEBP_euk"/>
    <property type="match status" value="1"/>
</dbReference>
<dbReference type="PANTHER" id="PTHR11362:SF82">
    <property type="entry name" value="PHOSPHATIDYLETHANOLAMINE-BINDING PROTEIN 4"/>
    <property type="match status" value="1"/>
</dbReference>
<name>A0A2J6S627_HYAVF</name>
<dbReference type="SUPFAM" id="SSF49777">
    <property type="entry name" value="PEBP-like"/>
    <property type="match status" value="1"/>
</dbReference>
<accession>A0A2J6S627</accession>
<dbReference type="FunFam" id="3.90.280.10:FF:000004">
    <property type="entry name" value="Mitochondrial large ribosomal subunit YmL35"/>
    <property type="match status" value="1"/>
</dbReference>
<dbReference type="STRING" id="1149755.A0A2J6S627"/>
<dbReference type="InterPro" id="IPR008914">
    <property type="entry name" value="PEBP"/>
</dbReference>
<dbReference type="OrthoDB" id="2153661at2759"/>
<sequence>MSACQKAARPLTQCLRISQASSQSSRTIRLFTSSSRLSEEAVTETASFTPTPIYDPETVTSSKEERKLMRTGVYPIGSRRRRAAIKTSENIPFEQLPYQCFQEARKILQADREEKLALIAKERLRISNLVATDSATINGGQKVKDVRLDSMRRHLEYLKIQADINDPLIKKRFEDGQGDMTKPIYRYLADRKWREYQRKIIVQRIEQLGIVPDVLPFFEPTAEVRLAFRQKNVQPGEFVDSRISEVPPRLKVQVFDKGERLVTIVVIDSDVPLIEKDDFGSRCHYLAANIPLSPAETSLPLSKATEAQVIHPWLPAFTQKGSPYHRYSVFVLQQEPGKILDTASLKEQIKRDGFSLRRFVDKCKVTPIGMNIFRSIWDEGTAGVMERAGIEGADIEFKRKKVVALKPKQKARGWEARHASDKYKSLRR</sequence>
<dbReference type="AlphaFoldDB" id="A0A2J6S627"/>
<dbReference type="Proteomes" id="UP000235786">
    <property type="component" value="Unassembled WGS sequence"/>
</dbReference>
<gene>
    <name evidence="6" type="ORF">L207DRAFT_551437</name>
</gene>
<evidence type="ECO:0000256" key="3">
    <source>
        <dbReference type="ARBA" id="ARBA00037226"/>
    </source>
</evidence>
<keyword evidence="2" id="KW-0496">Mitochondrion</keyword>
<dbReference type="PANTHER" id="PTHR11362">
    <property type="entry name" value="PHOSPHATIDYLETHANOLAMINE-BINDING PROTEIN"/>
    <property type="match status" value="1"/>
</dbReference>
<evidence type="ECO:0000256" key="2">
    <source>
        <dbReference type="ARBA" id="ARBA00023128"/>
    </source>
</evidence>
<comment type="subcellular location">
    <subcellularLocation>
        <location evidence="1">Mitochondrion</location>
    </subcellularLocation>
</comment>
<comment type="similarity">
    <text evidence="4">Belongs to the phosphatidylethanolamine-binding protein family. Mitochondrion-specific ribosomal protein mL38 subfamily.</text>
</comment>
<dbReference type="Gene3D" id="3.90.280.10">
    <property type="entry name" value="PEBP-like"/>
    <property type="match status" value="1"/>
</dbReference>
<reference evidence="6 7" key="1">
    <citation type="submission" date="2016-04" db="EMBL/GenBank/DDBJ databases">
        <title>A degradative enzymes factory behind the ericoid mycorrhizal symbiosis.</title>
        <authorList>
            <consortium name="DOE Joint Genome Institute"/>
            <person name="Martino E."/>
            <person name="Morin E."/>
            <person name="Grelet G."/>
            <person name="Kuo A."/>
            <person name="Kohler A."/>
            <person name="Daghino S."/>
            <person name="Barry K."/>
            <person name="Choi C."/>
            <person name="Cichocki N."/>
            <person name="Clum A."/>
            <person name="Copeland A."/>
            <person name="Hainaut M."/>
            <person name="Haridas S."/>
            <person name="Labutti K."/>
            <person name="Lindquist E."/>
            <person name="Lipzen A."/>
            <person name="Khouja H.-R."/>
            <person name="Murat C."/>
            <person name="Ohm R."/>
            <person name="Olson A."/>
            <person name="Spatafora J."/>
            <person name="Veneault-Fourrey C."/>
            <person name="Henrissat B."/>
            <person name="Grigoriev I."/>
            <person name="Martin F."/>
            <person name="Perotto S."/>
        </authorList>
    </citation>
    <scope>NUCLEOTIDE SEQUENCE [LARGE SCALE GENOMIC DNA]</scope>
    <source>
        <strain evidence="6 7">F</strain>
    </source>
</reference>
<dbReference type="EMBL" id="KZ613939">
    <property type="protein sequence ID" value="PMD46208.1"/>
    <property type="molecule type" value="Genomic_DNA"/>
</dbReference>
<dbReference type="GO" id="GO:0005739">
    <property type="term" value="C:mitochondrion"/>
    <property type="evidence" value="ECO:0007669"/>
    <property type="project" value="UniProtKB-SubCell"/>
</dbReference>
<dbReference type="Gene3D" id="1.20.58.1180">
    <property type="match status" value="1"/>
</dbReference>
<evidence type="ECO:0000313" key="6">
    <source>
        <dbReference type="EMBL" id="PMD46208.1"/>
    </source>
</evidence>
<protein>
    <recommendedName>
        <fullName evidence="5">Large ribosomal subunit protein mL38</fullName>
    </recommendedName>
</protein>
<evidence type="ECO:0000256" key="4">
    <source>
        <dbReference type="ARBA" id="ARBA00038016"/>
    </source>
</evidence>
<evidence type="ECO:0000313" key="7">
    <source>
        <dbReference type="Proteomes" id="UP000235786"/>
    </source>
</evidence>
<comment type="function">
    <text evidence="3">Component of the mitochondrial ribosome (mitoribosome), a dedicated translation machinery responsible for the synthesis of mitochondrial genome-encoded proteins, including at least some of the essential transmembrane subunits of the mitochondrial respiratory chain. The mitoribosomes are attached to the mitochondrial inner membrane and translation products are cotranslationally integrated into the membrane.</text>
</comment>
<evidence type="ECO:0000256" key="5">
    <source>
        <dbReference type="ARBA" id="ARBA00039444"/>
    </source>
</evidence>
<dbReference type="FunFam" id="1.20.58.1180:FF:000001">
    <property type="entry name" value="Mitochondrial large ribosomal subunit YmL35"/>
    <property type="match status" value="1"/>
</dbReference>